<feature type="region of interest" description="Disordered" evidence="1">
    <location>
        <begin position="1"/>
        <end position="21"/>
    </location>
</feature>
<dbReference type="Pfam" id="PF12900">
    <property type="entry name" value="Pyridox_ox_2"/>
    <property type="match status" value="1"/>
</dbReference>
<feature type="compositionally biased region" description="Basic and acidic residues" evidence="1">
    <location>
        <begin position="1"/>
        <end position="19"/>
    </location>
</feature>
<feature type="compositionally biased region" description="Pro residues" evidence="1">
    <location>
        <begin position="140"/>
        <end position="151"/>
    </location>
</feature>
<dbReference type="EMBL" id="JADOUA010000001">
    <property type="protein sequence ID" value="MBG6093577.1"/>
    <property type="molecule type" value="Genomic_DNA"/>
</dbReference>
<accession>A0A931DPR9</accession>
<reference evidence="2" key="1">
    <citation type="submission" date="2020-11" db="EMBL/GenBank/DDBJ databases">
        <title>Sequencing the genomes of 1000 actinobacteria strains.</title>
        <authorList>
            <person name="Klenk H.-P."/>
        </authorList>
    </citation>
    <scope>NUCLEOTIDE SEQUENCE</scope>
    <source>
        <strain evidence="2">DSM 43175</strain>
    </source>
</reference>
<proteinExistence type="predicted"/>
<dbReference type="SUPFAM" id="SSF50475">
    <property type="entry name" value="FMN-binding split barrel"/>
    <property type="match status" value="1"/>
</dbReference>
<sequence length="171" mass="18050">MNADDPSHRTEPVPERDPDPAPMVLSWRQAMDRLASARVGRLVFTERGLPAVRVVRYRVRGGTVRLDLDDGAGLTMALREAPAYDGVVALHADGLGEPPGGGWEVTAVGVVRTVETGGGGTAVLIDVRHVTGHRITFRPAGPPCPPSPSPPARTAAGARPERGPRGHLRAL</sequence>
<keyword evidence="3" id="KW-1185">Reference proteome</keyword>
<dbReference type="InterPro" id="IPR012349">
    <property type="entry name" value="Split_barrel_FMN-bd"/>
</dbReference>
<organism evidence="2 3">
    <name type="scientific">Actinomadura viridis</name>
    <dbReference type="NCBI Taxonomy" id="58110"/>
    <lineage>
        <taxon>Bacteria</taxon>
        <taxon>Bacillati</taxon>
        <taxon>Actinomycetota</taxon>
        <taxon>Actinomycetes</taxon>
        <taxon>Streptosporangiales</taxon>
        <taxon>Thermomonosporaceae</taxon>
        <taxon>Actinomadura</taxon>
    </lineage>
</organism>
<evidence type="ECO:0000313" key="3">
    <source>
        <dbReference type="Proteomes" id="UP000614047"/>
    </source>
</evidence>
<dbReference type="RefSeq" id="WP_197015621.1">
    <property type="nucleotide sequence ID" value="NZ_BAABES010000003.1"/>
</dbReference>
<dbReference type="Proteomes" id="UP000614047">
    <property type="component" value="Unassembled WGS sequence"/>
</dbReference>
<dbReference type="AlphaFoldDB" id="A0A931DPR9"/>
<dbReference type="Gene3D" id="2.30.110.10">
    <property type="entry name" value="Electron Transport, Fmn-binding Protein, Chain A"/>
    <property type="match status" value="1"/>
</dbReference>
<evidence type="ECO:0008006" key="4">
    <source>
        <dbReference type="Google" id="ProtNLM"/>
    </source>
</evidence>
<feature type="region of interest" description="Disordered" evidence="1">
    <location>
        <begin position="136"/>
        <end position="171"/>
    </location>
</feature>
<gene>
    <name evidence="2" type="ORF">IW256_007690</name>
</gene>
<dbReference type="InterPro" id="IPR024747">
    <property type="entry name" value="Pyridox_Oxase-rel"/>
</dbReference>
<comment type="caution">
    <text evidence="2">The sequence shown here is derived from an EMBL/GenBank/DDBJ whole genome shotgun (WGS) entry which is preliminary data.</text>
</comment>
<protein>
    <recommendedName>
        <fullName evidence="4">Pyridoxamine 5'-phosphate oxidase</fullName>
    </recommendedName>
</protein>
<name>A0A931DPR9_9ACTN</name>
<evidence type="ECO:0000256" key="1">
    <source>
        <dbReference type="SAM" id="MobiDB-lite"/>
    </source>
</evidence>
<evidence type="ECO:0000313" key="2">
    <source>
        <dbReference type="EMBL" id="MBG6093577.1"/>
    </source>
</evidence>